<evidence type="ECO:0000256" key="7">
    <source>
        <dbReference type="ARBA" id="ARBA00022824"/>
    </source>
</evidence>
<proteinExistence type="predicted"/>
<dbReference type="GO" id="GO:0046872">
    <property type="term" value="F:metal ion binding"/>
    <property type="evidence" value="ECO:0007669"/>
    <property type="project" value="UniProtKB-KW"/>
</dbReference>
<dbReference type="AlphaFoldDB" id="A0A6M6BEM4"/>
<evidence type="ECO:0000313" key="16">
    <source>
        <dbReference type="Proteomes" id="UP000501623"/>
    </source>
</evidence>
<evidence type="ECO:0000256" key="6">
    <source>
        <dbReference type="ARBA" id="ARBA00022723"/>
    </source>
</evidence>
<evidence type="ECO:0000256" key="9">
    <source>
        <dbReference type="ARBA" id="ARBA00022989"/>
    </source>
</evidence>
<dbReference type="RefSeq" id="WP_171591120.1">
    <property type="nucleotide sequence ID" value="NZ_CP053538.1"/>
</dbReference>
<sequence length="280" mass="32323">MRIAHLITAHANPSQLQRLIESLQHPDADFYLCIDGKVSLEQFLPLTRLPRVTLISQRIPIHWGTYSIVQSTLLGVREILLTRQPYDYINLLSGSDYPLKPTASIHEYLAAHPRTAFINHRAIYTHWPAAVYRIDHYDLGHYAIPYRETFQALINRALPKRTLPNKLEPYGGSAWFTIPPFCAQYVLEYLDKHPSVHRFFKFTWGADEVLFQTILANSPFRESMNTSDLRYIDWSEDGPSPKVLTLDDALALQTTEAFWARKFLPGTPVLDYLDELRQGK</sequence>
<dbReference type="GO" id="GO:0030158">
    <property type="term" value="F:protein xylosyltransferase activity"/>
    <property type="evidence" value="ECO:0007669"/>
    <property type="project" value="InterPro"/>
</dbReference>
<dbReference type="InterPro" id="IPR043538">
    <property type="entry name" value="XYLT"/>
</dbReference>
<accession>A0A6M6BEM4</accession>
<keyword evidence="5" id="KW-0812">Transmembrane</keyword>
<evidence type="ECO:0000256" key="11">
    <source>
        <dbReference type="ARBA" id="ARBA00023136"/>
    </source>
</evidence>
<dbReference type="GO" id="GO:0016020">
    <property type="term" value="C:membrane"/>
    <property type="evidence" value="ECO:0007669"/>
    <property type="project" value="InterPro"/>
</dbReference>
<dbReference type="Pfam" id="PF02485">
    <property type="entry name" value="Branch"/>
    <property type="match status" value="1"/>
</dbReference>
<gene>
    <name evidence="15" type="ORF">HMJ29_08775</name>
</gene>
<evidence type="ECO:0000313" key="15">
    <source>
        <dbReference type="EMBL" id="QJX47021.1"/>
    </source>
</evidence>
<protein>
    <recommendedName>
        <fullName evidence="14">Peptide O-xylosyltransferase</fullName>
    </recommendedName>
</protein>
<keyword evidence="10" id="KW-0333">Golgi apparatus</keyword>
<evidence type="ECO:0000256" key="10">
    <source>
        <dbReference type="ARBA" id="ARBA00023034"/>
    </source>
</evidence>
<comment type="subcellular location">
    <subcellularLocation>
        <location evidence="2">Endoplasmic reticulum membrane</location>
        <topology evidence="2">Single-pass type II membrane protein</topology>
    </subcellularLocation>
    <subcellularLocation>
        <location evidence="1">Golgi apparatus membrane</location>
        <topology evidence="1">Single-pass type II membrane protein</topology>
    </subcellularLocation>
</comment>
<keyword evidence="3" id="KW-0328">Glycosyltransferase</keyword>
<keyword evidence="11" id="KW-0472">Membrane</keyword>
<dbReference type="PANTHER" id="PTHR46025:SF3">
    <property type="entry name" value="XYLOSYLTRANSFERASE OXT"/>
    <property type="match status" value="1"/>
</dbReference>
<dbReference type="KEGG" id="hts:HMJ29_08775"/>
<keyword evidence="8" id="KW-0735">Signal-anchor</keyword>
<dbReference type="EMBL" id="CP053538">
    <property type="protein sequence ID" value="QJX47021.1"/>
    <property type="molecule type" value="Genomic_DNA"/>
</dbReference>
<keyword evidence="4 15" id="KW-0808">Transferase</keyword>
<name>A0A6M6BEM4_9BACT</name>
<dbReference type="GO" id="GO:0050650">
    <property type="term" value="P:chondroitin sulfate proteoglycan biosynthetic process"/>
    <property type="evidence" value="ECO:0007669"/>
    <property type="project" value="TreeGrafter"/>
</dbReference>
<keyword evidence="13" id="KW-0325">Glycoprotein</keyword>
<dbReference type="Proteomes" id="UP000501623">
    <property type="component" value="Chromosome"/>
</dbReference>
<keyword evidence="12" id="KW-1015">Disulfide bond</keyword>
<keyword evidence="6" id="KW-0479">Metal-binding</keyword>
<evidence type="ECO:0000256" key="3">
    <source>
        <dbReference type="ARBA" id="ARBA00022676"/>
    </source>
</evidence>
<reference evidence="15 16" key="1">
    <citation type="submission" date="2020-05" db="EMBL/GenBank/DDBJ databases">
        <title>Complete genome sequence of Hymenobacter sp. TS19 in Coasted Sand Dune.</title>
        <authorList>
            <person name="Lee J.-H."/>
            <person name="Jung J.-H."/>
            <person name="Jeong S."/>
            <person name="Zhao L."/>
            <person name="Kim M.-K."/>
            <person name="Seo H.-S."/>
            <person name="Lim S."/>
        </authorList>
    </citation>
    <scope>NUCLEOTIDE SEQUENCE [LARGE SCALE GENOMIC DNA]</scope>
    <source>
        <strain evidence="15 16">TS19</strain>
    </source>
</reference>
<evidence type="ECO:0000256" key="2">
    <source>
        <dbReference type="ARBA" id="ARBA00004648"/>
    </source>
</evidence>
<keyword evidence="7" id="KW-0256">Endoplasmic reticulum</keyword>
<dbReference type="GO" id="GO:0015012">
    <property type="term" value="P:heparan sulfate proteoglycan biosynthetic process"/>
    <property type="evidence" value="ECO:0007669"/>
    <property type="project" value="TreeGrafter"/>
</dbReference>
<dbReference type="InterPro" id="IPR003406">
    <property type="entry name" value="Glyco_trans_14"/>
</dbReference>
<evidence type="ECO:0000256" key="8">
    <source>
        <dbReference type="ARBA" id="ARBA00022968"/>
    </source>
</evidence>
<evidence type="ECO:0000256" key="14">
    <source>
        <dbReference type="ARBA" id="ARBA00042865"/>
    </source>
</evidence>
<evidence type="ECO:0000256" key="5">
    <source>
        <dbReference type="ARBA" id="ARBA00022692"/>
    </source>
</evidence>
<keyword evidence="9" id="KW-1133">Transmembrane helix</keyword>
<evidence type="ECO:0000256" key="12">
    <source>
        <dbReference type="ARBA" id="ARBA00023157"/>
    </source>
</evidence>
<evidence type="ECO:0000256" key="4">
    <source>
        <dbReference type="ARBA" id="ARBA00022679"/>
    </source>
</evidence>
<keyword evidence="16" id="KW-1185">Reference proteome</keyword>
<evidence type="ECO:0000256" key="1">
    <source>
        <dbReference type="ARBA" id="ARBA00004323"/>
    </source>
</evidence>
<organism evidence="15 16">
    <name type="scientific">Hymenobacter taeanensis</name>
    <dbReference type="NCBI Taxonomy" id="2735321"/>
    <lineage>
        <taxon>Bacteria</taxon>
        <taxon>Pseudomonadati</taxon>
        <taxon>Bacteroidota</taxon>
        <taxon>Cytophagia</taxon>
        <taxon>Cytophagales</taxon>
        <taxon>Hymenobacteraceae</taxon>
        <taxon>Hymenobacter</taxon>
    </lineage>
</organism>
<evidence type="ECO:0000256" key="13">
    <source>
        <dbReference type="ARBA" id="ARBA00023180"/>
    </source>
</evidence>
<dbReference type="PANTHER" id="PTHR46025">
    <property type="entry name" value="XYLOSYLTRANSFERASE OXT"/>
    <property type="match status" value="1"/>
</dbReference>